<dbReference type="PANTHER" id="PTHR11227">
    <property type="entry name" value="WD-REPEAT PROTEIN INTERACTING WITH PHOSPHOINOSIDES WIPI -RELATED"/>
    <property type="match status" value="1"/>
</dbReference>
<accession>A0A9P8RRZ3</accession>
<comment type="similarity">
    <text evidence="4">Belongs to the WD repeat PROPPIN family.</text>
</comment>
<proteinExistence type="inferred from homology"/>
<dbReference type="GO" id="GO:0005774">
    <property type="term" value="C:vacuolar membrane"/>
    <property type="evidence" value="ECO:0007669"/>
    <property type="project" value="UniProtKB-SubCell"/>
</dbReference>
<dbReference type="InterPro" id="IPR048720">
    <property type="entry name" value="PROPPIN"/>
</dbReference>
<reference evidence="6" key="1">
    <citation type="submission" date="2021-03" db="EMBL/GenBank/DDBJ databases">
        <title>Comparative genomics and phylogenomic investigation of the class Geoglossomycetes provide insights into ecological specialization and systematics.</title>
        <authorList>
            <person name="Melie T."/>
            <person name="Pirro S."/>
            <person name="Miller A.N."/>
            <person name="Quandt A."/>
        </authorList>
    </citation>
    <scope>NUCLEOTIDE SEQUENCE</scope>
    <source>
        <strain evidence="6">CAQ_001_2017</strain>
    </source>
</reference>
<organism evidence="6 7">
    <name type="scientific">Trichoglossum hirsutum</name>
    <dbReference type="NCBI Taxonomy" id="265104"/>
    <lineage>
        <taxon>Eukaryota</taxon>
        <taxon>Fungi</taxon>
        <taxon>Dikarya</taxon>
        <taxon>Ascomycota</taxon>
        <taxon>Pezizomycotina</taxon>
        <taxon>Geoglossomycetes</taxon>
        <taxon>Geoglossales</taxon>
        <taxon>Geoglossaceae</taxon>
        <taxon>Trichoglossum</taxon>
    </lineage>
</organism>
<comment type="caution">
    <text evidence="6">The sequence shown here is derived from an EMBL/GenBank/DDBJ whole genome shotgun (WGS) entry which is preliminary data.</text>
</comment>
<feature type="region of interest" description="Disordered" evidence="5">
    <location>
        <begin position="260"/>
        <end position="290"/>
    </location>
</feature>
<keyword evidence="3" id="KW-0677">Repeat</keyword>
<evidence type="ECO:0000256" key="3">
    <source>
        <dbReference type="ARBA" id="ARBA00022737"/>
    </source>
</evidence>
<protein>
    <submittedName>
        <fullName evidence="6">Phosphatidylinositol 3,5-bisphosphate-binding protein</fullName>
    </submittedName>
</protein>
<keyword evidence="2" id="KW-0853">WD repeat</keyword>
<gene>
    <name evidence="6" type="primary">HSV2</name>
    <name evidence="6" type="ORF">GP486_002577</name>
</gene>
<evidence type="ECO:0000256" key="2">
    <source>
        <dbReference type="ARBA" id="ARBA00022574"/>
    </source>
</evidence>
<dbReference type="Proteomes" id="UP000750711">
    <property type="component" value="Unassembled WGS sequence"/>
</dbReference>
<name>A0A9P8RRZ3_9PEZI</name>
<evidence type="ECO:0000256" key="4">
    <source>
        <dbReference type="ARBA" id="ARBA00025740"/>
    </source>
</evidence>
<dbReference type="Pfam" id="PF21032">
    <property type="entry name" value="PROPPIN"/>
    <property type="match status" value="1"/>
</dbReference>
<dbReference type="InterPro" id="IPR015943">
    <property type="entry name" value="WD40/YVTN_repeat-like_dom_sf"/>
</dbReference>
<keyword evidence="7" id="KW-1185">Reference proteome</keyword>
<evidence type="ECO:0000256" key="1">
    <source>
        <dbReference type="ARBA" id="ARBA00004148"/>
    </source>
</evidence>
<dbReference type="InterPro" id="IPR036322">
    <property type="entry name" value="WD40_repeat_dom_sf"/>
</dbReference>
<evidence type="ECO:0000313" key="6">
    <source>
        <dbReference type="EMBL" id="KAH0562783.1"/>
    </source>
</evidence>
<dbReference type="SUPFAM" id="SSF50978">
    <property type="entry name" value="WD40 repeat-like"/>
    <property type="match status" value="1"/>
</dbReference>
<dbReference type="Gene3D" id="2.130.10.10">
    <property type="entry name" value="YVTN repeat-like/Quinoprotein amine dehydrogenase"/>
    <property type="match status" value="1"/>
</dbReference>
<evidence type="ECO:0000313" key="7">
    <source>
        <dbReference type="Proteomes" id="UP000750711"/>
    </source>
</evidence>
<feature type="compositionally biased region" description="Polar residues" evidence="5">
    <location>
        <begin position="271"/>
        <end position="290"/>
    </location>
</feature>
<dbReference type="SMART" id="SM00320">
    <property type="entry name" value="WD40"/>
    <property type="match status" value="3"/>
</dbReference>
<sequence length="401" mass="43360">MNTRQAIDNSSSPVSLSAAFNQDNTCFSVGLNSGFCVFNSDPCELRVARDFNAGIGLVEMLGRANYIALVGGGKQPKFPQNKVLMVIIWDDAKQKPVITLEFRSPIYRVRLSRTRIVVTLCNSIHVYAFSSPPEKLSVFETADNPFGLCCLGSRLLAFPGRTPGQVQLVEIGRGNVSIIPAHSAALRALDLSRDGEILATASETGTLIRIWSTTNCSRIAELRRGVDPAAIFSLAISPSNTLLATTSDKSTLHIFDLPHPHNVSRPEATIANRQQPPTKGSPASGSTDEVNSQKWGILGKIPLLPRVFSDVYSFTSAHFEIGDEGPLPGQSGRSSMLTAALSMGALGGRAPKGVVGWLTDDTLVVIGAGRDGRWEKFVLVEGEDRKRVCVRHGWRRYLGDS</sequence>
<comment type="subcellular location">
    <subcellularLocation>
        <location evidence="1">Vacuole membrane</location>
        <topology evidence="1">Peripheral membrane protein</topology>
    </subcellularLocation>
</comment>
<dbReference type="InterPro" id="IPR001680">
    <property type="entry name" value="WD40_rpt"/>
</dbReference>
<evidence type="ECO:0000256" key="5">
    <source>
        <dbReference type="SAM" id="MobiDB-lite"/>
    </source>
</evidence>
<dbReference type="AlphaFoldDB" id="A0A9P8RRZ3"/>
<dbReference type="EMBL" id="JAGHQM010000295">
    <property type="protein sequence ID" value="KAH0562783.1"/>
    <property type="molecule type" value="Genomic_DNA"/>
</dbReference>